<dbReference type="EMBL" id="VTOW01000001">
    <property type="protein sequence ID" value="NKE69533.1"/>
    <property type="molecule type" value="Genomic_DNA"/>
</dbReference>
<dbReference type="PANTHER" id="PTHR30621">
    <property type="entry name" value="GLUTAMINE SYNTHETASE ADENYLYLTRANSFERASE"/>
    <property type="match status" value="1"/>
</dbReference>
<evidence type="ECO:0000256" key="6">
    <source>
        <dbReference type="ARBA" id="ARBA00023268"/>
    </source>
</evidence>
<name>A0A7X6I9J4_9BACT</name>
<protein>
    <recommendedName>
        <fullName evidence="7">ACT domain-containing protein</fullName>
    </recommendedName>
</protein>
<dbReference type="RefSeq" id="WP_168057829.1">
    <property type="nucleotide sequence ID" value="NZ_VTOW01000001.1"/>
</dbReference>
<evidence type="ECO:0000313" key="8">
    <source>
        <dbReference type="EMBL" id="NKE69533.1"/>
    </source>
</evidence>
<dbReference type="AlphaFoldDB" id="A0A7X6I9J4"/>
<gene>
    <name evidence="8" type="ORF">MNODULE_02050</name>
</gene>
<dbReference type="InterPro" id="IPR043519">
    <property type="entry name" value="NT_sf"/>
</dbReference>
<evidence type="ECO:0000256" key="4">
    <source>
        <dbReference type="ARBA" id="ARBA00022840"/>
    </source>
</evidence>
<organism evidence="8 9">
    <name type="scientific">Candidatus Manganitrophus noduliformans</name>
    <dbReference type="NCBI Taxonomy" id="2606439"/>
    <lineage>
        <taxon>Bacteria</taxon>
        <taxon>Pseudomonadati</taxon>
        <taxon>Nitrospirota</taxon>
        <taxon>Nitrospiria</taxon>
        <taxon>Candidatus Troglogloeales</taxon>
        <taxon>Candidatus Manganitrophaceae</taxon>
        <taxon>Candidatus Manganitrophus</taxon>
    </lineage>
</organism>
<reference evidence="8 9" key="1">
    <citation type="journal article" date="2020" name="Nature">
        <title>Bacterial chemolithoautotrophy via manganese oxidation.</title>
        <authorList>
            <person name="Yu H."/>
            <person name="Leadbetter J.R."/>
        </authorList>
    </citation>
    <scope>NUCLEOTIDE SEQUENCE [LARGE SCALE GENOMIC DNA]</scope>
    <source>
        <strain evidence="8 9">Mn-1</strain>
    </source>
</reference>
<keyword evidence="3" id="KW-0547">Nucleotide-binding</keyword>
<dbReference type="InterPro" id="IPR005190">
    <property type="entry name" value="GlnE_rpt_dom"/>
</dbReference>
<evidence type="ECO:0000259" key="7">
    <source>
        <dbReference type="PROSITE" id="PS51671"/>
    </source>
</evidence>
<dbReference type="GO" id="GO:0000820">
    <property type="term" value="P:regulation of glutamine family amino acid metabolic process"/>
    <property type="evidence" value="ECO:0007669"/>
    <property type="project" value="TreeGrafter"/>
</dbReference>
<dbReference type="GO" id="GO:0008882">
    <property type="term" value="F:[glutamate-ammonia-ligase] adenylyltransferase activity"/>
    <property type="evidence" value="ECO:0007669"/>
    <property type="project" value="InterPro"/>
</dbReference>
<dbReference type="InterPro" id="IPR002912">
    <property type="entry name" value="ACT_dom"/>
</dbReference>
<dbReference type="PANTHER" id="PTHR30621:SF0">
    <property type="entry name" value="BIFUNCTIONAL GLUTAMINE SYNTHETASE ADENYLYLTRANSFERASE_ADENYLYL-REMOVING ENZYME"/>
    <property type="match status" value="1"/>
</dbReference>
<dbReference type="InterPro" id="IPR023057">
    <property type="entry name" value="GlnE"/>
</dbReference>
<dbReference type="Gene3D" id="1.20.120.330">
    <property type="entry name" value="Nucleotidyltransferases domain 2"/>
    <property type="match status" value="1"/>
</dbReference>
<evidence type="ECO:0000256" key="5">
    <source>
        <dbReference type="ARBA" id="ARBA00022842"/>
    </source>
</evidence>
<keyword evidence="5" id="KW-0460">Magnesium</keyword>
<keyword evidence="2" id="KW-0548">Nucleotidyltransferase</keyword>
<keyword evidence="9" id="KW-1185">Reference proteome</keyword>
<dbReference type="Gene3D" id="3.30.460.10">
    <property type="entry name" value="Beta Polymerase, domain 2"/>
    <property type="match status" value="1"/>
</dbReference>
<dbReference type="InterPro" id="IPR013546">
    <property type="entry name" value="PII_UdlTrfase/GS_AdlTrfase"/>
</dbReference>
<dbReference type="CDD" id="cd05401">
    <property type="entry name" value="NT_GlnE_GlnD_like"/>
    <property type="match status" value="1"/>
</dbReference>
<dbReference type="PROSITE" id="PS51671">
    <property type="entry name" value="ACT"/>
    <property type="match status" value="1"/>
</dbReference>
<evidence type="ECO:0000256" key="3">
    <source>
        <dbReference type="ARBA" id="ARBA00022741"/>
    </source>
</evidence>
<dbReference type="Pfam" id="PF03710">
    <property type="entry name" value="GlnE"/>
    <property type="match status" value="1"/>
</dbReference>
<accession>A0A7X6I9J4</accession>
<dbReference type="GO" id="GO:0005524">
    <property type="term" value="F:ATP binding"/>
    <property type="evidence" value="ECO:0007669"/>
    <property type="project" value="UniProtKB-KW"/>
</dbReference>
<evidence type="ECO:0000256" key="2">
    <source>
        <dbReference type="ARBA" id="ARBA00022695"/>
    </source>
</evidence>
<evidence type="ECO:0000256" key="1">
    <source>
        <dbReference type="ARBA" id="ARBA00022679"/>
    </source>
</evidence>
<keyword evidence="1" id="KW-0808">Transferase</keyword>
<dbReference type="SUPFAM" id="SSF81301">
    <property type="entry name" value="Nucleotidyltransferase"/>
    <property type="match status" value="1"/>
</dbReference>
<dbReference type="Pfam" id="PF08335">
    <property type="entry name" value="GlnD_UR_UTase"/>
    <property type="match status" value="1"/>
</dbReference>
<dbReference type="Proteomes" id="UP000534783">
    <property type="component" value="Unassembled WGS sequence"/>
</dbReference>
<evidence type="ECO:0000313" key="9">
    <source>
        <dbReference type="Proteomes" id="UP000534783"/>
    </source>
</evidence>
<feature type="domain" description="ACT" evidence="7">
    <location>
        <begin position="207"/>
        <end position="291"/>
    </location>
</feature>
<comment type="caution">
    <text evidence="8">The sequence shown here is derived from an EMBL/GenBank/DDBJ whole genome shotgun (WGS) entry which is preliminary data.</text>
</comment>
<keyword evidence="6" id="KW-0511">Multifunctional enzyme</keyword>
<keyword evidence="4" id="KW-0067">ATP-binding</keyword>
<sequence>MGFKELEKKLQALSAPRETVQDFLSRMDRDYFSLYSAAEIADHIGMASRLDRDRPAALKIVSKGERAFEITVVAFDYFSEFSILCGLLASFGFDIQAGNVHTSSDEEAAPARGPLARPKRPAPRTIVDVFQASLIPGEEFDAGRRQRLEEALLLLVRLLDQDKFNEARDQVNRHLIAYLSKAKVPEGGLLSPLKVRFDNRSSARWTILDIHGKDTPGFLYAFSNALSLRGIYIHKVQIKNAGAEIQDRFYISDRRGRKIAGEREKKALRISAALIKQFTHFLVRSPDPTKAIAHFDQLLDKIIEEEKSSSLISFLKKRETLHLLARLFGTSDYLWEDFLRIQFENLLPLLDQYKGKKLRIGKEALRRGLRRELRKGTGLEEQKRILNEYKDRELFRIDIKHLLEPSLTLTDFSQALTDLAEVVIEETDLLCRADLVKRYGAPRLENRRPSSFAICGLGKLGGAELGYASDIELLFVYEGPGQTDGREPIDNRFFFEKLAQQITHFITAKQEGIFHIDTRLRPHGNAGVLANPLSQLAAYYAPAGEAAPFERQALIKLRWIAGDETLGRKVEAHRDRFVYGGAPWDLKTALALRERQRNELVPKGKVNVKYSAGGLLDIEYAVQYLQIMHGARHPALRTPHTLAALEQLRRLKILPKEIWIDFQAGYLFLRSLIDALRIVRGHAKDLILPDVRTEEFTFLARRMGYGQRDWERGRKELEEEIQHHMRRVRDDFIRLFEGK</sequence>
<proteinExistence type="predicted"/>
<dbReference type="GO" id="GO:0005829">
    <property type="term" value="C:cytosol"/>
    <property type="evidence" value="ECO:0007669"/>
    <property type="project" value="TreeGrafter"/>
</dbReference>
<dbReference type="SUPFAM" id="SSF81593">
    <property type="entry name" value="Nucleotidyltransferase substrate binding subunit/domain"/>
    <property type="match status" value="1"/>
</dbReference>